<dbReference type="GO" id="GO:0005886">
    <property type="term" value="C:plasma membrane"/>
    <property type="evidence" value="ECO:0007669"/>
    <property type="project" value="UniProtKB-UniRule"/>
</dbReference>
<dbReference type="HAMAP" id="MF_02065">
    <property type="entry name" value="MltG"/>
    <property type="match status" value="1"/>
</dbReference>
<evidence type="ECO:0000256" key="5">
    <source>
        <dbReference type="ARBA" id="ARBA00023239"/>
    </source>
</evidence>
<dbReference type="EC" id="4.2.2.29" evidence="7"/>
<comment type="catalytic activity">
    <reaction evidence="7">
        <text>a peptidoglycan chain = a peptidoglycan chain with N-acetyl-1,6-anhydromuramyl-[peptide] at the reducing end + a peptidoglycan chain with N-acetylglucosamine at the non-reducing end.</text>
        <dbReference type="EC" id="4.2.2.29"/>
    </reaction>
</comment>
<comment type="caution">
    <text evidence="8">The sequence shown here is derived from an EMBL/GenBank/DDBJ whole genome shotgun (WGS) entry which is preliminary data.</text>
</comment>
<keyword evidence="3 7" id="KW-1133">Transmembrane helix</keyword>
<dbReference type="Gene3D" id="3.30.1490.480">
    <property type="entry name" value="Endolytic murein transglycosylase"/>
    <property type="match status" value="1"/>
</dbReference>
<dbReference type="PANTHER" id="PTHR30518:SF2">
    <property type="entry name" value="ENDOLYTIC MUREIN TRANSGLYCOSYLASE"/>
    <property type="match status" value="1"/>
</dbReference>
<evidence type="ECO:0000256" key="7">
    <source>
        <dbReference type="HAMAP-Rule" id="MF_02065"/>
    </source>
</evidence>
<dbReference type="Proteomes" id="UP000177960">
    <property type="component" value="Unassembled WGS sequence"/>
</dbReference>
<dbReference type="GO" id="GO:0009252">
    <property type="term" value="P:peptidoglycan biosynthetic process"/>
    <property type="evidence" value="ECO:0007669"/>
    <property type="project" value="UniProtKB-UniRule"/>
</dbReference>
<dbReference type="AlphaFoldDB" id="A0A1G1ZIN6"/>
<evidence type="ECO:0000256" key="2">
    <source>
        <dbReference type="ARBA" id="ARBA00022692"/>
    </source>
</evidence>
<keyword evidence="2 7" id="KW-0812">Transmembrane</keyword>
<dbReference type="Pfam" id="PF02618">
    <property type="entry name" value="YceG"/>
    <property type="match status" value="1"/>
</dbReference>
<reference evidence="8 9" key="1">
    <citation type="journal article" date="2016" name="Nat. Commun.">
        <title>Thousands of microbial genomes shed light on interconnected biogeochemical processes in an aquifer system.</title>
        <authorList>
            <person name="Anantharaman K."/>
            <person name="Brown C.T."/>
            <person name="Hug L.A."/>
            <person name="Sharon I."/>
            <person name="Castelle C.J."/>
            <person name="Probst A.J."/>
            <person name="Thomas B.C."/>
            <person name="Singh A."/>
            <person name="Wilkins M.J."/>
            <person name="Karaoz U."/>
            <person name="Brodie E.L."/>
            <person name="Williams K.H."/>
            <person name="Hubbard S.S."/>
            <person name="Banfield J.F."/>
        </authorList>
    </citation>
    <scope>NUCLEOTIDE SEQUENCE [LARGE SCALE GENOMIC DNA]</scope>
</reference>
<dbReference type="PANTHER" id="PTHR30518">
    <property type="entry name" value="ENDOLYTIC MUREIN TRANSGLYCOSYLASE"/>
    <property type="match status" value="1"/>
</dbReference>
<keyword evidence="1 7" id="KW-1003">Cell membrane</keyword>
<dbReference type="NCBIfam" id="TIGR00247">
    <property type="entry name" value="endolytic transglycosylase MltG"/>
    <property type="match status" value="1"/>
</dbReference>
<comment type="similarity">
    <text evidence="7">Belongs to the transglycosylase MltG family.</text>
</comment>
<protein>
    <recommendedName>
        <fullName evidence="7">Endolytic murein transglycosylase</fullName>
        <ecNumber evidence="7">4.2.2.29</ecNumber>
    </recommendedName>
    <alternativeName>
        <fullName evidence="7">Peptidoglycan lytic transglycosylase</fullName>
    </alternativeName>
    <alternativeName>
        <fullName evidence="7">Peptidoglycan polymerization terminase</fullName>
    </alternativeName>
</protein>
<dbReference type="GO" id="GO:0071555">
    <property type="term" value="P:cell wall organization"/>
    <property type="evidence" value="ECO:0007669"/>
    <property type="project" value="UniProtKB-KW"/>
</dbReference>
<dbReference type="GO" id="GO:0008932">
    <property type="term" value="F:lytic endotransglycosylase activity"/>
    <property type="evidence" value="ECO:0007669"/>
    <property type="project" value="UniProtKB-UniRule"/>
</dbReference>
<organism evidence="8 9">
    <name type="scientific">Candidatus Harrisonbacteria bacterium RIFCSPHIGHO2_02_FULL_42_16</name>
    <dbReference type="NCBI Taxonomy" id="1798404"/>
    <lineage>
        <taxon>Bacteria</taxon>
        <taxon>Candidatus Harrisoniibacteriota</taxon>
    </lineage>
</organism>
<evidence type="ECO:0000256" key="1">
    <source>
        <dbReference type="ARBA" id="ARBA00022475"/>
    </source>
</evidence>
<evidence type="ECO:0000256" key="3">
    <source>
        <dbReference type="ARBA" id="ARBA00022989"/>
    </source>
</evidence>
<keyword evidence="5 7" id="KW-0456">Lyase</keyword>
<dbReference type="STRING" id="1798404.A3B92_03420"/>
<proteinExistence type="inferred from homology"/>
<accession>A0A1G1ZIN6</accession>
<feature type="site" description="Important for catalytic activity" evidence="7">
    <location>
        <position position="214"/>
    </location>
</feature>
<evidence type="ECO:0000256" key="6">
    <source>
        <dbReference type="ARBA" id="ARBA00023316"/>
    </source>
</evidence>
<evidence type="ECO:0000313" key="8">
    <source>
        <dbReference type="EMBL" id="OGY63810.1"/>
    </source>
</evidence>
<dbReference type="EMBL" id="MHJG01000015">
    <property type="protein sequence ID" value="OGY63810.1"/>
    <property type="molecule type" value="Genomic_DNA"/>
</dbReference>
<sequence>MMQKLIITVWSLGSLGIALFLFFLGSISSRSDYRSVEILPGAGFKEIAELLENQKIIRSQNTFLIYGILSGSAHLLKPGNYLLSAGSSTPAVILALIRGPKIDREITFPEGVTLKDMDAMLAREGILPAGALSKFSVKNLAKGYEFLLNAKNSEGFLFPDTYRFFLNSNTEQVVKKFLDNFEKKAKPLFRDEKGEMRDGDIFEKLIVASLLEKEAPDFKDRQLIAGIIYKRLGAGIALHIDATITYAKCGGTFVTCADPKVYRRDLDFSSPYNTYLYNGLPPGPIGNPGLEAIKAALNPVKSDYLYYLSAPKTKKTIFSRDLEEHIENRAEYLTR</sequence>
<keyword evidence="4 7" id="KW-0472">Membrane</keyword>
<name>A0A1G1ZIN6_9BACT</name>
<dbReference type="InterPro" id="IPR003770">
    <property type="entry name" value="MLTG-like"/>
</dbReference>
<evidence type="ECO:0000256" key="4">
    <source>
        <dbReference type="ARBA" id="ARBA00023136"/>
    </source>
</evidence>
<keyword evidence="6 7" id="KW-0961">Cell wall biogenesis/degradation</keyword>
<evidence type="ECO:0000313" key="9">
    <source>
        <dbReference type="Proteomes" id="UP000177960"/>
    </source>
</evidence>
<comment type="function">
    <text evidence="7">Functions as a peptidoglycan terminase that cleaves nascent peptidoglycan strands endolytically to terminate their elongation.</text>
</comment>
<gene>
    <name evidence="7" type="primary">mltG</name>
    <name evidence="8" type="ORF">A3B92_03420</name>
</gene>